<dbReference type="KEGG" id="epo:Epro_1215"/>
<accession>A0A0G3WM90</accession>
<proteinExistence type="predicted"/>
<dbReference type="PROSITE" id="PS51257">
    <property type="entry name" value="PROKAR_LIPOPROTEIN"/>
    <property type="match status" value="1"/>
</dbReference>
<dbReference type="PATRIC" id="fig|1408281.3.peg.1256"/>
<dbReference type="OrthoDB" id="9803687at2"/>
<dbReference type="RefSeq" id="WP_052571274.1">
    <property type="nucleotide sequence ID" value="NZ_CP009498.1"/>
</dbReference>
<dbReference type="PANTHER" id="PTHR38755">
    <property type="entry name" value="5,10-METHYLENETETRAHYDROFOLATE REDUCTASE"/>
    <property type="match status" value="1"/>
</dbReference>
<dbReference type="STRING" id="1408281.Epro_1215"/>
<dbReference type="PANTHER" id="PTHR38755:SF1">
    <property type="entry name" value="METHYLENE-TETRAHYDROFOLATE REDUCTASE C-TERMINAL DOMAIN-CONTAINING PROTEIN"/>
    <property type="match status" value="1"/>
</dbReference>
<evidence type="ECO:0000313" key="3">
    <source>
        <dbReference type="Proteomes" id="UP000035337"/>
    </source>
</evidence>
<gene>
    <name evidence="2" type="ORF">Epro_1215</name>
</gene>
<dbReference type="EMBL" id="CP009498">
    <property type="protein sequence ID" value="AKL98594.1"/>
    <property type="molecule type" value="Genomic_DNA"/>
</dbReference>
<name>A0A0G3WM90_9BACT</name>
<dbReference type="Proteomes" id="UP000035337">
    <property type="component" value="Chromosome"/>
</dbReference>
<dbReference type="Pfam" id="PF12225">
    <property type="entry name" value="DUF5981"/>
    <property type="match status" value="1"/>
</dbReference>
<dbReference type="AlphaFoldDB" id="A0A0G3WM90"/>
<keyword evidence="3" id="KW-1185">Reference proteome</keyword>
<sequence length="204" mass="22069">MIITEKKQQAEILESVGGATTIFIVGCGSCASKCATGDQKAIDNIKALLEKNNKKVLGSFILDSACDMRLAKKDLIKNDAFNKADAVLTLTCGAGSQSVEKVSKKIIIPALNSDYVGSTERIGVYQKFCSICGSCILVETQGICPRTRCPKSLVNGPCGGFVNGKCETDQTKDCAWVLIFEKLKQNGKLEKFLNNYIEPKTNNK</sequence>
<evidence type="ECO:0000259" key="1">
    <source>
        <dbReference type="Pfam" id="PF12225"/>
    </source>
</evidence>
<protein>
    <recommendedName>
        <fullName evidence="1">Methylene-tetrahydrofolate reductase C-terminal-like domain-containing protein</fullName>
    </recommendedName>
</protein>
<organism evidence="2 3">
    <name type="scientific">Endomicrobium proavitum</name>
    <dbReference type="NCBI Taxonomy" id="1408281"/>
    <lineage>
        <taxon>Bacteria</taxon>
        <taxon>Pseudomonadati</taxon>
        <taxon>Elusimicrobiota</taxon>
        <taxon>Endomicrobiia</taxon>
        <taxon>Endomicrobiales</taxon>
        <taxon>Endomicrobiaceae</taxon>
        <taxon>Endomicrobium</taxon>
    </lineage>
</organism>
<feature type="domain" description="Methylene-tetrahydrofolate reductase C-terminal-like" evidence="1">
    <location>
        <begin position="109"/>
        <end position="200"/>
    </location>
</feature>
<reference evidence="2 3" key="1">
    <citation type="submission" date="2014-09" db="EMBL/GenBank/DDBJ databases">
        <title>Complete genome sequence of Endomicrobium proavitum.</title>
        <authorList>
            <person name="Zheng H."/>
        </authorList>
    </citation>
    <scope>NUCLEOTIDE SEQUENCE [LARGE SCALE GENOMIC DNA]</scope>
    <source>
        <strain evidence="2 3">Rsa215</strain>
    </source>
</reference>
<evidence type="ECO:0000313" key="2">
    <source>
        <dbReference type="EMBL" id="AKL98594.1"/>
    </source>
</evidence>
<dbReference type="InterPro" id="IPR022026">
    <property type="entry name" value="DUF5981"/>
</dbReference>